<dbReference type="Proteomes" id="UP000695000">
    <property type="component" value="Unplaced"/>
</dbReference>
<proteinExistence type="predicted"/>
<name>A0ABM1MC17_NICVS</name>
<evidence type="ECO:0000256" key="2">
    <source>
        <dbReference type="SAM" id="Phobius"/>
    </source>
</evidence>
<keyword evidence="2" id="KW-1133">Transmembrane helix</keyword>
<keyword evidence="2" id="KW-0812">Transmembrane</keyword>
<gene>
    <name evidence="4" type="primary">LOC108559371</name>
</gene>
<keyword evidence="2" id="KW-0472">Membrane</keyword>
<dbReference type="RefSeq" id="XP_017772117.1">
    <property type="nucleotide sequence ID" value="XM_017916628.1"/>
</dbReference>
<evidence type="ECO:0000313" key="3">
    <source>
        <dbReference type="Proteomes" id="UP000695000"/>
    </source>
</evidence>
<accession>A0ABM1MC17</accession>
<protein>
    <submittedName>
        <fullName evidence="4">Uncharacterized protein LOC108559371</fullName>
    </submittedName>
</protein>
<organism evidence="3 4">
    <name type="scientific">Nicrophorus vespilloides</name>
    <name type="common">Boreal carrion beetle</name>
    <dbReference type="NCBI Taxonomy" id="110193"/>
    <lineage>
        <taxon>Eukaryota</taxon>
        <taxon>Metazoa</taxon>
        <taxon>Ecdysozoa</taxon>
        <taxon>Arthropoda</taxon>
        <taxon>Hexapoda</taxon>
        <taxon>Insecta</taxon>
        <taxon>Pterygota</taxon>
        <taxon>Neoptera</taxon>
        <taxon>Endopterygota</taxon>
        <taxon>Coleoptera</taxon>
        <taxon>Polyphaga</taxon>
        <taxon>Staphyliniformia</taxon>
        <taxon>Silphidae</taxon>
        <taxon>Nicrophorinae</taxon>
        <taxon>Nicrophorus</taxon>
    </lineage>
</organism>
<dbReference type="GeneID" id="108559371"/>
<sequence length="83" mass="9514">MRPQKVSVDVWKMVFWTLSYLALAFVAWVFLKLVNACFWLPKHLKNQERTEAEQLLQNQEAQSDGATTEIGEEAEGGDDKKTV</sequence>
<reference evidence="4" key="1">
    <citation type="submission" date="2025-08" db="UniProtKB">
        <authorList>
            <consortium name="RefSeq"/>
        </authorList>
    </citation>
    <scope>IDENTIFICATION</scope>
    <source>
        <tissue evidence="4">Whole Larva</tissue>
    </source>
</reference>
<evidence type="ECO:0000256" key="1">
    <source>
        <dbReference type="SAM" id="MobiDB-lite"/>
    </source>
</evidence>
<evidence type="ECO:0000313" key="4">
    <source>
        <dbReference type="RefSeq" id="XP_017772117.1"/>
    </source>
</evidence>
<keyword evidence="3" id="KW-1185">Reference proteome</keyword>
<feature type="compositionally biased region" description="Low complexity" evidence="1">
    <location>
        <begin position="53"/>
        <end position="69"/>
    </location>
</feature>
<feature type="region of interest" description="Disordered" evidence="1">
    <location>
        <begin position="51"/>
        <end position="83"/>
    </location>
</feature>
<feature type="transmembrane region" description="Helical" evidence="2">
    <location>
        <begin position="20"/>
        <end position="40"/>
    </location>
</feature>